<feature type="transmembrane region" description="Helical" evidence="1">
    <location>
        <begin position="220"/>
        <end position="240"/>
    </location>
</feature>
<evidence type="ECO:0008006" key="3">
    <source>
        <dbReference type="Google" id="ProtNLM"/>
    </source>
</evidence>
<evidence type="ECO:0000256" key="1">
    <source>
        <dbReference type="SAM" id="Phobius"/>
    </source>
</evidence>
<proteinExistence type="predicted"/>
<dbReference type="InterPro" id="IPR013320">
    <property type="entry name" value="ConA-like_dom_sf"/>
</dbReference>
<keyword evidence="1" id="KW-1133">Transmembrane helix</keyword>
<sequence length="437" mass="49961">MSTYFETNISNLKNKMATGFTKLKDKGRLLKGNVETINLENTLYSSPWYFGLLEILQYIIFIVIIYKYNPFNVTNNHPAFTNVLVLLVSFIYVALFYFLKESIPVDVSQRKPTEMNFVMKTIKTIGAFIVFVFITLGTVWFFKHLSILTYLLHHGLLLLMILSTLAIIYILSKPYIDKVNSDPSSFASFLWNFVMFVPCLLVDVVNYVKDQYNITTKPIWLLLIFEVILIALWVVVPIAFHSILTHDGKQLLSEPIYLNEEKTLGNFENLHADNNNDIKNGSFKYRYSLSAWIYINPQPPNTSSAYTKYTSLLNYANKPNVQYNGKLNSLRVMAQTGKLNGIDATEGDLVEVFETKDIMYQKWNNIVINYDGGNMDVFLNGELVGSKPNIAPYMTYENITSGAKDGIHGGIRDVIYYNSIMKKSNIVLLNTNLLKKG</sequence>
<organism evidence="2">
    <name type="scientific">viral metagenome</name>
    <dbReference type="NCBI Taxonomy" id="1070528"/>
    <lineage>
        <taxon>unclassified sequences</taxon>
        <taxon>metagenomes</taxon>
        <taxon>organismal metagenomes</taxon>
    </lineage>
</organism>
<keyword evidence="1" id="KW-0472">Membrane</keyword>
<keyword evidence="1" id="KW-0812">Transmembrane</keyword>
<feature type="transmembrane region" description="Helical" evidence="1">
    <location>
        <begin position="190"/>
        <end position="208"/>
    </location>
</feature>
<dbReference type="Gene3D" id="2.60.120.200">
    <property type="match status" value="1"/>
</dbReference>
<feature type="transmembrane region" description="Helical" evidence="1">
    <location>
        <begin position="48"/>
        <end position="68"/>
    </location>
</feature>
<evidence type="ECO:0000313" key="2">
    <source>
        <dbReference type="EMBL" id="QHT79381.1"/>
    </source>
</evidence>
<dbReference type="EMBL" id="MN739949">
    <property type="protein sequence ID" value="QHT79381.1"/>
    <property type="molecule type" value="Genomic_DNA"/>
</dbReference>
<feature type="transmembrane region" description="Helical" evidence="1">
    <location>
        <begin position="80"/>
        <end position="99"/>
    </location>
</feature>
<protein>
    <recommendedName>
        <fullName evidence="3">LamG-like jellyroll fold domain-containing protein</fullName>
    </recommendedName>
</protein>
<feature type="transmembrane region" description="Helical" evidence="1">
    <location>
        <begin position="119"/>
        <end position="142"/>
    </location>
</feature>
<feature type="transmembrane region" description="Helical" evidence="1">
    <location>
        <begin position="149"/>
        <end position="170"/>
    </location>
</feature>
<dbReference type="Pfam" id="PF13385">
    <property type="entry name" value="Laminin_G_3"/>
    <property type="match status" value="1"/>
</dbReference>
<reference evidence="2" key="1">
    <citation type="journal article" date="2020" name="Nature">
        <title>Giant virus diversity and host interactions through global metagenomics.</title>
        <authorList>
            <person name="Schulz F."/>
            <person name="Roux S."/>
            <person name="Paez-Espino D."/>
            <person name="Jungbluth S."/>
            <person name="Walsh D.A."/>
            <person name="Denef V.J."/>
            <person name="McMahon K.D."/>
            <person name="Konstantinidis K.T."/>
            <person name="Eloe-Fadrosh E.A."/>
            <person name="Kyrpides N.C."/>
            <person name="Woyke T."/>
        </authorList>
    </citation>
    <scope>NUCLEOTIDE SEQUENCE</scope>
    <source>
        <strain evidence="2">GVMAG-M-3300023184-101</strain>
    </source>
</reference>
<accession>A0A6C0HFJ0</accession>
<dbReference type="SUPFAM" id="SSF49899">
    <property type="entry name" value="Concanavalin A-like lectins/glucanases"/>
    <property type="match status" value="1"/>
</dbReference>
<name>A0A6C0HFJ0_9ZZZZ</name>
<dbReference type="AlphaFoldDB" id="A0A6C0HFJ0"/>